<keyword evidence="3" id="KW-0238">DNA-binding</keyword>
<dbReference type="SMART" id="SM00432">
    <property type="entry name" value="MADS"/>
    <property type="match status" value="1"/>
</dbReference>
<gene>
    <name evidence="9" type="ORF">DVH24_009709</name>
</gene>
<comment type="caution">
    <text evidence="9">The sequence shown here is derived from an EMBL/GenBank/DDBJ whole genome shotgun (WGS) entry which is preliminary data.</text>
</comment>
<evidence type="ECO:0000259" key="8">
    <source>
        <dbReference type="PROSITE" id="PS50066"/>
    </source>
</evidence>
<keyword evidence="7" id="KW-0812">Transmembrane</keyword>
<feature type="transmembrane region" description="Helical" evidence="7">
    <location>
        <begin position="527"/>
        <end position="549"/>
    </location>
</feature>
<evidence type="ECO:0000256" key="5">
    <source>
        <dbReference type="ARBA" id="ARBA00023242"/>
    </source>
</evidence>
<evidence type="ECO:0000256" key="7">
    <source>
        <dbReference type="SAM" id="Phobius"/>
    </source>
</evidence>
<dbReference type="Pfam" id="PF00319">
    <property type="entry name" value="SRF-TF"/>
    <property type="match status" value="1"/>
</dbReference>
<sequence>MGRRKSKLPLELIPNESSRKVTFRKRRNGLLKKAGDLKTLCDVKVCTIVYEKKSKGKLSTAATFPKEFKDVKEIIDKYKSNSSKVKRVQSLGDFYATQTVQVKKEIGKLRSKICEEKYPAWDDRFNAFSAEQMLDLLRNLENKIVAAHEMHSTMKESKQIVVQETIPPMAMFQSNQEYSQMLGLSDQKPSYCSMMMNDDWTQFASTSQTNNIQYTPPVIASNSIRKISTWEHDQIFNDNYISAAYGNTDENATFYNPMQQQPCMYDSIFSSAAFQQQQQQAVVPSFENPKPIDALPLRTVLYEYDHPLSVTMQPSYLECPNSATSASSSEYDQKFAASHPQNMFYDDVFYDNLASITNPMAAIAAGLSSWSSSKPSLIPSQHQISSPSSSNKVDAKPWSLSITSSLKEDIKIQYPISTTKQCPNTQKHLNATLRSPRGFGPSPRKKKKITEKPKKTRNNDSDDDDDDDDDEDEDEEEGEEGVIPEIVTNRMIGRMGFTVGLPLFLGLLFFPFFYYLKVGLKIDVPTWVPFIVSFVFFGTALLGVSYGIVSSSWDPMREGSLLGWTEAQKNWPVFWQSLRGGGSKKD</sequence>
<dbReference type="PANTHER" id="PTHR34575">
    <property type="entry name" value="PROTEIN PAM68, CHLOROPLASTIC"/>
    <property type="match status" value="1"/>
</dbReference>
<name>A0A498JPP0_MALDO</name>
<feature type="compositionally biased region" description="Basic and acidic residues" evidence="6">
    <location>
        <begin position="450"/>
        <end position="460"/>
    </location>
</feature>
<accession>A0A498JPP0</accession>
<feature type="compositionally biased region" description="Acidic residues" evidence="6">
    <location>
        <begin position="461"/>
        <end position="482"/>
    </location>
</feature>
<dbReference type="GO" id="GO:0005634">
    <property type="term" value="C:nucleus"/>
    <property type="evidence" value="ECO:0007669"/>
    <property type="project" value="UniProtKB-SubCell"/>
</dbReference>
<evidence type="ECO:0000256" key="4">
    <source>
        <dbReference type="ARBA" id="ARBA00023163"/>
    </source>
</evidence>
<evidence type="ECO:0000256" key="6">
    <source>
        <dbReference type="SAM" id="MobiDB-lite"/>
    </source>
</evidence>
<proteinExistence type="predicted"/>
<feature type="compositionally biased region" description="Low complexity" evidence="6">
    <location>
        <begin position="374"/>
        <end position="390"/>
    </location>
</feature>
<keyword evidence="2" id="KW-0805">Transcription regulation</keyword>
<feature type="region of interest" description="Disordered" evidence="6">
    <location>
        <begin position="374"/>
        <end position="396"/>
    </location>
</feature>
<feature type="transmembrane region" description="Helical" evidence="7">
    <location>
        <begin position="495"/>
        <end position="515"/>
    </location>
</feature>
<keyword evidence="5" id="KW-0539">Nucleus</keyword>
<feature type="compositionally biased region" description="Polar residues" evidence="6">
    <location>
        <begin position="417"/>
        <end position="433"/>
    </location>
</feature>
<dbReference type="GO" id="GO:0003677">
    <property type="term" value="F:DNA binding"/>
    <property type="evidence" value="ECO:0007669"/>
    <property type="project" value="UniProtKB-KW"/>
</dbReference>
<evidence type="ECO:0000256" key="1">
    <source>
        <dbReference type="ARBA" id="ARBA00004123"/>
    </source>
</evidence>
<dbReference type="InterPro" id="IPR036879">
    <property type="entry name" value="TF_MADSbox_sf"/>
</dbReference>
<evidence type="ECO:0000256" key="2">
    <source>
        <dbReference type="ARBA" id="ARBA00023015"/>
    </source>
</evidence>
<dbReference type="Pfam" id="PF11947">
    <property type="entry name" value="DUF3464"/>
    <property type="match status" value="1"/>
</dbReference>
<dbReference type="PRINTS" id="PR00404">
    <property type="entry name" value="MADSDOMAIN"/>
</dbReference>
<evidence type="ECO:0000313" key="10">
    <source>
        <dbReference type="Proteomes" id="UP000290289"/>
    </source>
</evidence>
<dbReference type="PROSITE" id="PS50066">
    <property type="entry name" value="MADS_BOX_2"/>
    <property type="match status" value="1"/>
</dbReference>
<dbReference type="AlphaFoldDB" id="A0A498JPP0"/>
<protein>
    <recommendedName>
        <fullName evidence="8">MADS-box domain-containing protein</fullName>
    </recommendedName>
</protein>
<feature type="domain" description="MADS-box" evidence="8">
    <location>
        <begin position="3"/>
        <end position="55"/>
    </location>
</feature>
<dbReference type="InterPro" id="IPR002100">
    <property type="entry name" value="TF_MADSbox"/>
</dbReference>
<dbReference type="SUPFAM" id="SSF55455">
    <property type="entry name" value="SRF-like"/>
    <property type="match status" value="1"/>
</dbReference>
<dbReference type="Proteomes" id="UP000290289">
    <property type="component" value="Chromosome 6"/>
</dbReference>
<dbReference type="PANTHER" id="PTHR34575:SF1">
    <property type="entry name" value="PROTEIN PAM68, CHLOROPLASTIC"/>
    <property type="match status" value="1"/>
</dbReference>
<dbReference type="Gene3D" id="3.40.1810.10">
    <property type="entry name" value="Transcription factor, MADS-box"/>
    <property type="match status" value="1"/>
</dbReference>
<organism evidence="9 10">
    <name type="scientific">Malus domestica</name>
    <name type="common">Apple</name>
    <name type="synonym">Pyrus malus</name>
    <dbReference type="NCBI Taxonomy" id="3750"/>
    <lineage>
        <taxon>Eukaryota</taxon>
        <taxon>Viridiplantae</taxon>
        <taxon>Streptophyta</taxon>
        <taxon>Embryophyta</taxon>
        <taxon>Tracheophyta</taxon>
        <taxon>Spermatophyta</taxon>
        <taxon>Magnoliopsida</taxon>
        <taxon>eudicotyledons</taxon>
        <taxon>Gunneridae</taxon>
        <taxon>Pentapetalae</taxon>
        <taxon>rosids</taxon>
        <taxon>fabids</taxon>
        <taxon>Rosales</taxon>
        <taxon>Rosaceae</taxon>
        <taxon>Amygdaloideae</taxon>
        <taxon>Maleae</taxon>
        <taxon>Malus</taxon>
    </lineage>
</organism>
<evidence type="ECO:0000256" key="3">
    <source>
        <dbReference type="ARBA" id="ARBA00023125"/>
    </source>
</evidence>
<keyword evidence="7" id="KW-0472">Membrane</keyword>
<feature type="region of interest" description="Disordered" evidence="6">
    <location>
        <begin position="417"/>
        <end position="484"/>
    </location>
</feature>
<reference evidence="9 10" key="1">
    <citation type="submission" date="2018-10" db="EMBL/GenBank/DDBJ databases">
        <title>A high-quality apple genome assembly.</title>
        <authorList>
            <person name="Hu J."/>
        </authorList>
    </citation>
    <scope>NUCLEOTIDE SEQUENCE [LARGE SCALE GENOMIC DNA]</scope>
    <source>
        <strain evidence="10">cv. HFTH1</strain>
        <tissue evidence="9">Young leaf</tissue>
    </source>
</reference>
<keyword evidence="7" id="KW-1133">Transmembrane helix</keyword>
<dbReference type="InterPro" id="IPR021855">
    <property type="entry name" value="PAM68-like"/>
</dbReference>
<dbReference type="CDD" id="cd00120">
    <property type="entry name" value="MADS"/>
    <property type="match status" value="1"/>
</dbReference>
<evidence type="ECO:0000313" key="9">
    <source>
        <dbReference type="EMBL" id="RXH96867.1"/>
    </source>
</evidence>
<dbReference type="EMBL" id="RDQH01000332">
    <property type="protein sequence ID" value="RXH96867.1"/>
    <property type="molecule type" value="Genomic_DNA"/>
</dbReference>
<keyword evidence="10" id="KW-1185">Reference proteome</keyword>
<comment type="subcellular location">
    <subcellularLocation>
        <location evidence="1">Nucleus</location>
    </subcellularLocation>
</comment>
<dbReference type="GO" id="GO:0046983">
    <property type="term" value="F:protein dimerization activity"/>
    <property type="evidence" value="ECO:0007669"/>
    <property type="project" value="InterPro"/>
</dbReference>
<keyword evidence="4" id="KW-0804">Transcription</keyword>